<keyword evidence="2" id="KW-1185">Reference proteome</keyword>
<comment type="caution">
    <text evidence="1">The sequence shown here is derived from an EMBL/GenBank/DDBJ whole genome shotgun (WGS) entry which is preliminary data.</text>
</comment>
<dbReference type="Proteomes" id="UP000814140">
    <property type="component" value="Unassembled WGS sequence"/>
</dbReference>
<protein>
    <submittedName>
        <fullName evidence="1">EF-hand</fullName>
    </submittedName>
</protein>
<gene>
    <name evidence="1" type="ORF">BV25DRAFT_1826271</name>
</gene>
<proteinExistence type="predicted"/>
<dbReference type="EMBL" id="MU277210">
    <property type="protein sequence ID" value="KAI0061969.1"/>
    <property type="molecule type" value="Genomic_DNA"/>
</dbReference>
<evidence type="ECO:0000313" key="1">
    <source>
        <dbReference type="EMBL" id="KAI0061969.1"/>
    </source>
</evidence>
<accession>A0ACB8SZS6</accession>
<name>A0ACB8SZS6_9AGAM</name>
<evidence type="ECO:0000313" key="2">
    <source>
        <dbReference type="Proteomes" id="UP000814140"/>
    </source>
</evidence>
<reference evidence="1" key="2">
    <citation type="journal article" date="2022" name="New Phytol.">
        <title>Evolutionary transition to the ectomycorrhizal habit in the genomes of a hyperdiverse lineage of mushroom-forming fungi.</title>
        <authorList>
            <person name="Looney B."/>
            <person name="Miyauchi S."/>
            <person name="Morin E."/>
            <person name="Drula E."/>
            <person name="Courty P.E."/>
            <person name="Kohler A."/>
            <person name="Kuo A."/>
            <person name="LaButti K."/>
            <person name="Pangilinan J."/>
            <person name="Lipzen A."/>
            <person name="Riley R."/>
            <person name="Andreopoulos W."/>
            <person name="He G."/>
            <person name="Johnson J."/>
            <person name="Nolan M."/>
            <person name="Tritt A."/>
            <person name="Barry K.W."/>
            <person name="Grigoriev I.V."/>
            <person name="Nagy L.G."/>
            <person name="Hibbett D."/>
            <person name="Henrissat B."/>
            <person name="Matheny P.B."/>
            <person name="Labbe J."/>
            <person name="Martin F.M."/>
        </authorList>
    </citation>
    <scope>NUCLEOTIDE SEQUENCE</scope>
    <source>
        <strain evidence="1">HHB10654</strain>
    </source>
</reference>
<sequence length="215" mass="23984">MSYGYGGQPGYGGGPSGYGPSGDGPSGYGPSGVAPPPADADPQLWSWFTAVDTDRSGQITAAELQRALINGDWTSLDFDTVKMFMNIFDRDGRGTIGFDEFARLWKYIKDWQSVFRRFDTDRSGNIESSELSAALRQFGYVLSLEFVRLLVRKFASAPYTKVRTGPPPGITFDRFVRVCILVKEFSESFQKLDTNRTGWIQINYDGLLRMLLTLP</sequence>
<organism evidence="1 2">
    <name type="scientific">Artomyces pyxidatus</name>
    <dbReference type="NCBI Taxonomy" id="48021"/>
    <lineage>
        <taxon>Eukaryota</taxon>
        <taxon>Fungi</taxon>
        <taxon>Dikarya</taxon>
        <taxon>Basidiomycota</taxon>
        <taxon>Agaricomycotina</taxon>
        <taxon>Agaricomycetes</taxon>
        <taxon>Russulales</taxon>
        <taxon>Auriscalpiaceae</taxon>
        <taxon>Artomyces</taxon>
    </lineage>
</organism>
<reference evidence="1" key="1">
    <citation type="submission" date="2021-03" db="EMBL/GenBank/DDBJ databases">
        <authorList>
            <consortium name="DOE Joint Genome Institute"/>
            <person name="Ahrendt S."/>
            <person name="Looney B.P."/>
            <person name="Miyauchi S."/>
            <person name="Morin E."/>
            <person name="Drula E."/>
            <person name="Courty P.E."/>
            <person name="Chicoki N."/>
            <person name="Fauchery L."/>
            <person name="Kohler A."/>
            <person name="Kuo A."/>
            <person name="Labutti K."/>
            <person name="Pangilinan J."/>
            <person name="Lipzen A."/>
            <person name="Riley R."/>
            <person name="Andreopoulos W."/>
            <person name="He G."/>
            <person name="Johnson J."/>
            <person name="Barry K.W."/>
            <person name="Grigoriev I.V."/>
            <person name="Nagy L."/>
            <person name="Hibbett D."/>
            <person name="Henrissat B."/>
            <person name="Matheny P.B."/>
            <person name="Labbe J."/>
            <person name="Martin F."/>
        </authorList>
    </citation>
    <scope>NUCLEOTIDE SEQUENCE</scope>
    <source>
        <strain evidence="1">HHB10654</strain>
    </source>
</reference>